<keyword evidence="3" id="KW-1185">Reference proteome</keyword>
<name>A0ABT7JF39_9DEIO</name>
<reference evidence="2 3" key="1">
    <citation type="submission" date="2023-05" db="EMBL/GenBank/DDBJ databases">
        <authorList>
            <person name="Gao F."/>
        </authorList>
    </citation>
    <scope>NUCLEOTIDE SEQUENCE [LARGE SCALE GENOMIC DNA]</scope>
    <source>
        <strain evidence="2 3">MIMF12</strain>
    </source>
</reference>
<proteinExistence type="predicted"/>
<evidence type="ECO:0000313" key="2">
    <source>
        <dbReference type="EMBL" id="MDL2342563.1"/>
    </source>
</evidence>
<dbReference type="EMBL" id="JASNGB010000001">
    <property type="protein sequence ID" value="MDL2342563.1"/>
    <property type="molecule type" value="Genomic_DNA"/>
</dbReference>
<dbReference type="RefSeq" id="WP_285520603.1">
    <property type="nucleotide sequence ID" value="NZ_JASNGB010000001.1"/>
</dbReference>
<protein>
    <submittedName>
        <fullName evidence="2">Uncharacterized protein</fullName>
    </submittedName>
</protein>
<feature type="compositionally biased region" description="Low complexity" evidence="1">
    <location>
        <begin position="79"/>
        <end position="97"/>
    </location>
</feature>
<gene>
    <name evidence="2" type="ORF">QOL99_00170</name>
</gene>
<dbReference type="Proteomes" id="UP001302059">
    <property type="component" value="Unassembled WGS sequence"/>
</dbReference>
<evidence type="ECO:0000256" key="1">
    <source>
        <dbReference type="SAM" id="MobiDB-lite"/>
    </source>
</evidence>
<accession>A0ABT7JF39</accession>
<evidence type="ECO:0000313" key="3">
    <source>
        <dbReference type="Proteomes" id="UP001302059"/>
    </source>
</evidence>
<organism evidence="2 3">
    <name type="scientific">Deinococcus rhizophilus</name>
    <dbReference type="NCBI Taxonomy" id="3049544"/>
    <lineage>
        <taxon>Bacteria</taxon>
        <taxon>Thermotogati</taxon>
        <taxon>Deinococcota</taxon>
        <taxon>Deinococci</taxon>
        <taxon>Deinococcales</taxon>
        <taxon>Deinococcaceae</taxon>
        <taxon>Deinococcus</taxon>
    </lineage>
</organism>
<feature type="region of interest" description="Disordered" evidence="1">
    <location>
        <begin position="55"/>
        <end position="97"/>
    </location>
</feature>
<sequence length="97" mass="10236">MTKGKKAPEYTLPAYYEYEGTQTGSLFGADGEPIARVTPGQILRVDTAEQAGRIEAHGTFRRTTAAKYNAQQPQEDGGSADAPATDTSTPTPDGGTE</sequence>
<comment type="caution">
    <text evidence="2">The sequence shown here is derived from an EMBL/GenBank/DDBJ whole genome shotgun (WGS) entry which is preliminary data.</text>
</comment>